<dbReference type="Proteomes" id="UP001152797">
    <property type="component" value="Unassembled WGS sequence"/>
</dbReference>
<dbReference type="EMBL" id="CAMXCT030005209">
    <property type="protein sequence ID" value="CAL4798997.1"/>
    <property type="molecule type" value="Genomic_DNA"/>
</dbReference>
<reference evidence="1" key="1">
    <citation type="submission" date="2022-10" db="EMBL/GenBank/DDBJ databases">
        <authorList>
            <person name="Chen Y."/>
            <person name="Dougan E. K."/>
            <person name="Chan C."/>
            <person name="Rhodes N."/>
            <person name="Thang M."/>
        </authorList>
    </citation>
    <scope>NUCLEOTIDE SEQUENCE</scope>
</reference>
<dbReference type="EMBL" id="CAMXCT020005063">
    <property type="protein sequence ID" value="CAL1164636.1"/>
    <property type="molecule type" value="Genomic_DNA"/>
</dbReference>
<reference evidence="3" key="2">
    <citation type="submission" date="2024-04" db="EMBL/GenBank/DDBJ databases">
        <authorList>
            <person name="Chen Y."/>
            <person name="Shah S."/>
            <person name="Dougan E. K."/>
            <person name="Thang M."/>
            <person name="Chan C."/>
        </authorList>
    </citation>
    <scope>NUCLEOTIDE SEQUENCE [LARGE SCALE GENOMIC DNA]</scope>
</reference>
<dbReference type="EMBL" id="CAMXCT030005063">
    <property type="protein sequence ID" value="CAL4798573.1"/>
    <property type="molecule type" value="Genomic_DNA"/>
</dbReference>
<evidence type="ECO:0000313" key="1">
    <source>
        <dbReference type="EMBL" id="CAI4011261.1"/>
    </source>
</evidence>
<protein>
    <submittedName>
        <fullName evidence="1">Uncharacterized protein</fullName>
    </submittedName>
</protein>
<dbReference type="EMBL" id="CAMXCT010005209">
    <property type="protein sequence ID" value="CAI4011685.1"/>
    <property type="molecule type" value="Genomic_DNA"/>
</dbReference>
<dbReference type="AlphaFoldDB" id="A0A9P1GER1"/>
<evidence type="ECO:0000313" key="3">
    <source>
        <dbReference type="EMBL" id="CAL1164636.1"/>
    </source>
</evidence>
<name>A0A9P1GER1_9DINO</name>
<evidence type="ECO:0000313" key="4">
    <source>
        <dbReference type="Proteomes" id="UP001152797"/>
    </source>
</evidence>
<keyword evidence="4" id="KW-1185">Reference proteome</keyword>
<proteinExistence type="predicted"/>
<feature type="non-terminal residue" evidence="1">
    <location>
        <position position="1"/>
    </location>
</feature>
<accession>A0A9P1GER1</accession>
<dbReference type="EMBL" id="CAMXCT020005209">
    <property type="protein sequence ID" value="CAL1165060.1"/>
    <property type="molecule type" value="Genomic_DNA"/>
</dbReference>
<comment type="caution">
    <text evidence="1">The sequence shown here is derived from an EMBL/GenBank/DDBJ whole genome shotgun (WGS) entry which is preliminary data.</text>
</comment>
<dbReference type="EMBL" id="CAMXCT010005063">
    <property type="protein sequence ID" value="CAI4011261.1"/>
    <property type="molecule type" value="Genomic_DNA"/>
</dbReference>
<gene>
    <name evidence="1" type="ORF">C1SCF055_LOCUS36440</name>
    <name evidence="2" type="ORF">C1SCF055_LOCUS36823</name>
</gene>
<evidence type="ECO:0000313" key="2">
    <source>
        <dbReference type="EMBL" id="CAI4011685.1"/>
    </source>
</evidence>
<sequence length="195" mass="22507">WGQARMMVLDPFYQRPPSLMMNDFIVDNLTWVGQGMRPQWNTQQNLGGFWQGLTRYQIKDPTEYKIPFDAWMKGRHHAEQMWRDGQKAVQAFLEIREATGAGGDSHAAADINVVQQELQEVFFNFVRFSDLPCPNQQSQHAGIKELVDDPEDLRDAQQPETGKVRLELKWSDLSPAWQRAFEQPILDALASSMTR</sequence>
<organism evidence="1">
    <name type="scientific">Cladocopium goreaui</name>
    <dbReference type="NCBI Taxonomy" id="2562237"/>
    <lineage>
        <taxon>Eukaryota</taxon>
        <taxon>Sar</taxon>
        <taxon>Alveolata</taxon>
        <taxon>Dinophyceae</taxon>
        <taxon>Suessiales</taxon>
        <taxon>Symbiodiniaceae</taxon>
        <taxon>Cladocopium</taxon>
    </lineage>
</organism>